<gene>
    <name evidence="2" type="ORF">ECRASSUSDP1_LOCUS4022</name>
</gene>
<keyword evidence="1" id="KW-0812">Transmembrane</keyword>
<feature type="transmembrane region" description="Helical" evidence="1">
    <location>
        <begin position="69"/>
        <end position="86"/>
    </location>
</feature>
<evidence type="ECO:0000313" key="3">
    <source>
        <dbReference type="Proteomes" id="UP001295684"/>
    </source>
</evidence>
<keyword evidence="3" id="KW-1185">Reference proteome</keyword>
<keyword evidence="1" id="KW-1133">Transmembrane helix</keyword>
<dbReference type="AlphaFoldDB" id="A0AAD1U9N8"/>
<feature type="transmembrane region" description="Helical" evidence="1">
    <location>
        <begin position="12"/>
        <end position="37"/>
    </location>
</feature>
<sequence length="153" mass="18052">MLLFPTSMRPQILIRLSLLEKNAYTFYFLWLFIFLFARVTQGDFIFELFIKITECVLAFAFSFFIRVKIMPLVLFCFVFFVCYKIYHDLFSSRVEHYLILICSQQFECLSPCANSYHVALSWLCFPSLPHGLQDPSDLSLLPLALQAWCQEEL</sequence>
<evidence type="ECO:0000256" key="1">
    <source>
        <dbReference type="SAM" id="Phobius"/>
    </source>
</evidence>
<accession>A0AAD1U9N8</accession>
<name>A0AAD1U9N8_EUPCR</name>
<comment type="caution">
    <text evidence="2">The sequence shown here is derived from an EMBL/GenBank/DDBJ whole genome shotgun (WGS) entry which is preliminary data.</text>
</comment>
<reference evidence="2" key="1">
    <citation type="submission" date="2023-07" db="EMBL/GenBank/DDBJ databases">
        <authorList>
            <consortium name="AG Swart"/>
            <person name="Singh M."/>
            <person name="Singh A."/>
            <person name="Seah K."/>
            <person name="Emmerich C."/>
        </authorList>
    </citation>
    <scope>NUCLEOTIDE SEQUENCE</scope>
    <source>
        <strain evidence="2">DP1</strain>
    </source>
</reference>
<evidence type="ECO:0000313" key="2">
    <source>
        <dbReference type="EMBL" id="CAI2362696.1"/>
    </source>
</evidence>
<organism evidence="2 3">
    <name type="scientific">Euplotes crassus</name>
    <dbReference type="NCBI Taxonomy" id="5936"/>
    <lineage>
        <taxon>Eukaryota</taxon>
        <taxon>Sar</taxon>
        <taxon>Alveolata</taxon>
        <taxon>Ciliophora</taxon>
        <taxon>Intramacronucleata</taxon>
        <taxon>Spirotrichea</taxon>
        <taxon>Hypotrichia</taxon>
        <taxon>Euplotida</taxon>
        <taxon>Euplotidae</taxon>
        <taxon>Moneuplotes</taxon>
    </lineage>
</organism>
<protein>
    <submittedName>
        <fullName evidence="2">Uncharacterized protein</fullName>
    </submittedName>
</protein>
<keyword evidence="1" id="KW-0472">Membrane</keyword>
<dbReference type="EMBL" id="CAMPGE010003849">
    <property type="protein sequence ID" value="CAI2362696.1"/>
    <property type="molecule type" value="Genomic_DNA"/>
</dbReference>
<proteinExistence type="predicted"/>
<dbReference type="Proteomes" id="UP001295684">
    <property type="component" value="Unassembled WGS sequence"/>
</dbReference>